<dbReference type="PROSITE" id="PS50068">
    <property type="entry name" value="LDLRA_2"/>
    <property type="match status" value="1"/>
</dbReference>
<dbReference type="CDD" id="cd00112">
    <property type="entry name" value="LDLa"/>
    <property type="match status" value="1"/>
</dbReference>
<feature type="disulfide bond" evidence="2">
    <location>
        <begin position="48"/>
        <end position="63"/>
    </location>
</feature>
<protein>
    <submittedName>
        <fullName evidence="5">Uncharacterized protein</fullName>
    </submittedName>
</protein>
<gene>
    <name evidence="5" type="ORF">LSH36_125g04051</name>
</gene>
<sequence>MAPSLTSFLLISISLLASLVYTHDKSCRERGLLQCESHLQCYTVRQKCNGFWDCVDKSDEWNCTSQHNVSFSGVSKGQNLAWLVTPILLLLGAAYGIYKCARDGVCTAIRHRIMDGRRHRENQASDYHPLHQVSFYTSTQISCTHLGPNAVNLTPQQQMMLVHNQSFSIQFQNANPTIMPGHPLGAMPAPVLMPPSYEETVSTLSDGRGGTIVVMKNGSIINIPPPGLKPPPYPNAPPRHSNKRHVPAAPGHMEAIEEVEEVDEDEEDDNADEEAFFLPKESRADSSRGRRRHHSQWSQKRHTSDRRRHHSCPS</sequence>
<dbReference type="Gene3D" id="4.10.400.10">
    <property type="entry name" value="Low-density Lipoprotein Receptor"/>
    <property type="match status" value="1"/>
</dbReference>
<evidence type="ECO:0000313" key="6">
    <source>
        <dbReference type="Proteomes" id="UP001208570"/>
    </source>
</evidence>
<feature type="compositionally biased region" description="Basic residues" evidence="3">
    <location>
        <begin position="289"/>
        <end position="314"/>
    </location>
</feature>
<dbReference type="EMBL" id="JAODUP010000125">
    <property type="protein sequence ID" value="KAK2160902.1"/>
    <property type="molecule type" value="Genomic_DNA"/>
</dbReference>
<dbReference type="Proteomes" id="UP001208570">
    <property type="component" value="Unassembled WGS sequence"/>
</dbReference>
<feature type="compositionally biased region" description="Acidic residues" evidence="3">
    <location>
        <begin position="256"/>
        <end position="275"/>
    </location>
</feature>
<accession>A0AAD9JX06</accession>
<organism evidence="5 6">
    <name type="scientific">Paralvinella palmiformis</name>
    <dbReference type="NCBI Taxonomy" id="53620"/>
    <lineage>
        <taxon>Eukaryota</taxon>
        <taxon>Metazoa</taxon>
        <taxon>Spiralia</taxon>
        <taxon>Lophotrochozoa</taxon>
        <taxon>Annelida</taxon>
        <taxon>Polychaeta</taxon>
        <taxon>Sedentaria</taxon>
        <taxon>Canalipalpata</taxon>
        <taxon>Terebellida</taxon>
        <taxon>Terebelliformia</taxon>
        <taxon>Alvinellidae</taxon>
        <taxon>Paralvinella</taxon>
    </lineage>
</organism>
<feature type="chain" id="PRO_5042008560" evidence="4">
    <location>
        <begin position="23"/>
        <end position="314"/>
    </location>
</feature>
<dbReference type="SMART" id="SM00192">
    <property type="entry name" value="LDLa"/>
    <property type="match status" value="1"/>
</dbReference>
<feature type="compositionally biased region" description="Pro residues" evidence="3">
    <location>
        <begin position="223"/>
        <end position="237"/>
    </location>
</feature>
<dbReference type="InterPro" id="IPR036055">
    <property type="entry name" value="LDL_receptor-like_sf"/>
</dbReference>
<keyword evidence="1 2" id="KW-1015">Disulfide bond</keyword>
<comment type="caution">
    <text evidence="5">The sequence shown here is derived from an EMBL/GenBank/DDBJ whole genome shotgun (WGS) entry which is preliminary data.</text>
</comment>
<keyword evidence="6" id="KW-1185">Reference proteome</keyword>
<evidence type="ECO:0000256" key="2">
    <source>
        <dbReference type="PROSITE-ProRule" id="PRU00124"/>
    </source>
</evidence>
<evidence type="ECO:0000256" key="3">
    <source>
        <dbReference type="SAM" id="MobiDB-lite"/>
    </source>
</evidence>
<feature type="region of interest" description="Disordered" evidence="3">
    <location>
        <begin position="223"/>
        <end position="314"/>
    </location>
</feature>
<dbReference type="AlphaFoldDB" id="A0AAD9JX06"/>
<proteinExistence type="predicted"/>
<dbReference type="SUPFAM" id="SSF57424">
    <property type="entry name" value="LDL receptor-like module"/>
    <property type="match status" value="1"/>
</dbReference>
<keyword evidence="4" id="KW-0732">Signal</keyword>
<feature type="signal peptide" evidence="4">
    <location>
        <begin position="1"/>
        <end position="22"/>
    </location>
</feature>
<evidence type="ECO:0000256" key="4">
    <source>
        <dbReference type="SAM" id="SignalP"/>
    </source>
</evidence>
<evidence type="ECO:0000256" key="1">
    <source>
        <dbReference type="ARBA" id="ARBA00023157"/>
    </source>
</evidence>
<comment type="caution">
    <text evidence="2">Lacks conserved residue(s) required for the propagation of feature annotation.</text>
</comment>
<dbReference type="InterPro" id="IPR002172">
    <property type="entry name" value="LDrepeatLR_classA_rpt"/>
</dbReference>
<reference evidence="5" key="1">
    <citation type="journal article" date="2023" name="Mol. Biol. Evol.">
        <title>Third-Generation Sequencing Reveals the Adaptive Role of the Epigenome in Three Deep-Sea Polychaetes.</title>
        <authorList>
            <person name="Perez M."/>
            <person name="Aroh O."/>
            <person name="Sun Y."/>
            <person name="Lan Y."/>
            <person name="Juniper S.K."/>
            <person name="Young C.R."/>
            <person name="Angers B."/>
            <person name="Qian P.Y."/>
        </authorList>
    </citation>
    <scope>NUCLEOTIDE SEQUENCE</scope>
    <source>
        <strain evidence="5">P08H-3</strain>
    </source>
</reference>
<name>A0AAD9JX06_9ANNE</name>
<evidence type="ECO:0000313" key="5">
    <source>
        <dbReference type="EMBL" id="KAK2160902.1"/>
    </source>
</evidence>